<dbReference type="InterPro" id="IPR011042">
    <property type="entry name" value="6-blade_b-propeller_TolB-like"/>
</dbReference>
<reference evidence="5" key="1">
    <citation type="submission" date="2023-03" db="EMBL/GenBank/DDBJ databases">
        <title>Edaphobacter sp.</title>
        <authorList>
            <person name="Huber K.J."/>
            <person name="Papendorf J."/>
            <person name="Pilke C."/>
            <person name="Bunk B."/>
            <person name="Sproeer C."/>
            <person name="Pester M."/>
        </authorList>
    </citation>
    <scope>NUCLEOTIDE SEQUENCE</scope>
    <source>
        <strain evidence="5">DSM 110680</strain>
    </source>
</reference>
<feature type="compositionally biased region" description="Basic and acidic residues" evidence="3">
    <location>
        <begin position="390"/>
        <end position="411"/>
    </location>
</feature>
<dbReference type="GO" id="GO:0008270">
    <property type="term" value="F:zinc ion binding"/>
    <property type="evidence" value="ECO:0007669"/>
    <property type="project" value="UniProtKB-KW"/>
</dbReference>
<feature type="compositionally biased region" description="Low complexity" evidence="3">
    <location>
        <begin position="412"/>
        <end position="429"/>
    </location>
</feature>
<dbReference type="InterPro" id="IPR013658">
    <property type="entry name" value="SGL"/>
</dbReference>
<dbReference type="Gene3D" id="2.120.10.30">
    <property type="entry name" value="TolB, C-terminal domain"/>
    <property type="match status" value="2"/>
</dbReference>
<accession>A0AAU7DI51</accession>
<dbReference type="RefSeq" id="WP_348261966.1">
    <property type="nucleotide sequence ID" value="NZ_CP121196.1"/>
</dbReference>
<dbReference type="InterPro" id="IPR001258">
    <property type="entry name" value="NHL_repeat"/>
</dbReference>
<feature type="repeat" description="NHL" evidence="2">
    <location>
        <begin position="292"/>
        <end position="335"/>
    </location>
</feature>
<gene>
    <name evidence="5" type="ORF">P8935_19455</name>
</gene>
<dbReference type="AlphaFoldDB" id="A0AAU7DI51"/>
<sequence length="440" mass="48725">MYRFLFNSIRHRNWFVVMLMLVMTLMFPSAAGAGKKKKTDITPAPEVGPRKFGFDPTKLAWPSPPNVARIRWVDYFAGARIDYTPAANSKPKASWMDRLAGGQSETEKVNPKSFPYQMIGPYGIAIDSKGMVYVADQRVGAVFIYNTETRDCQMIRNGIEAHFGWINGLAIDDDDRLFVSDAKMHRVLIFNTRHEVENQVSEGLVDPVGLAIDTTNRFLYVVDTQQDQVIVYDADSLKLLRRIGTGGKNHFLTTPGDFGAPQGVAVDADGNVYVTDTLNNRVEIFDADGNFVSEFGKHGDGPGYLARPKGIAVDSDGHIWVADQVEDRLQVFNREGQLLTYVGTGHGELPGQFKSLMGVAIDKQNRVFTTEQEPGRLQIFRYITDAQAADEKAKKQEELEKAAEHRRKSDAQAKPAEAAPQKAPESAPQNSSAPTKAPGL</sequence>
<proteinExistence type="predicted"/>
<feature type="repeat" description="NHL" evidence="2">
    <location>
        <begin position="250"/>
        <end position="288"/>
    </location>
</feature>
<evidence type="ECO:0000256" key="3">
    <source>
        <dbReference type="SAM" id="MobiDB-lite"/>
    </source>
</evidence>
<dbReference type="PROSITE" id="PS51125">
    <property type="entry name" value="NHL"/>
    <property type="match status" value="2"/>
</dbReference>
<evidence type="ECO:0000313" key="5">
    <source>
        <dbReference type="EMBL" id="XBH16738.1"/>
    </source>
</evidence>
<evidence type="ECO:0000259" key="4">
    <source>
        <dbReference type="Pfam" id="PF08450"/>
    </source>
</evidence>
<dbReference type="Pfam" id="PF01436">
    <property type="entry name" value="NHL"/>
    <property type="match status" value="1"/>
</dbReference>
<dbReference type="SUPFAM" id="SSF101898">
    <property type="entry name" value="NHL repeat"/>
    <property type="match status" value="1"/>
</dbReference>
<dbReference type="PANTHER" id="PTHR24104:SF25">
    <property type="entry name" value="PROTEIN LIN-41"/>
    <property type="match status" value="1"/>
</dbReference>
<feature type="domain" description="SMP-30/Gluconolactonase/LRE-like region" evidence="4">
    <location>
        <begin position="190"/>
        <end position="293"/>
    </location>
</feature>
<name>A0AAU7DI51_9BACT</name>
<dbReference type="Pfam" id="PF08450">
    <property type="entry name" value="SGL"/>
    <property type="match status" value="1"/>
</dbReference>
<dbReference type="PANTHER" id="PTHR24104">
    <property type="entry name" value="E3 UBIQUITIN-PROTEIN LIGASE NHLRC1-RELATED"/>
    <property type="match status" value="1"/>
</dbReference>
<evidence type="ECO:0000256" key="2">
    <source>
        <dbReference type="PROSITE-ProRule" id="PRU00504"/>
    </source>
</evidence>
<dbReference type="EMBL" id="CP121196">
    <property type="protein sequence ID" value="XBH16738.1"/>
    <property type="molecule type" value="Genomic_DNA"/>
</dbReference>
<feature type="region of interest" description="Disordered" evidence="3">
    <location>
        <begin position="390"/>
        <end position="440"/>
    </location>
</feature>
<protein>
    <submittedName>
        <fullName evidence="5">SMP-30/gluconolactonase/LRE family protein</fullName>
    </submittedName>
</protein>
<evidence type="ECO:0000256" key="1">
    <source>
        <dbReference type="ARBA" id="ARBA00022737"/>
    </source>
</evidence>
<keyword evidence="1" id="KW-0677">Repeat</keyword>
<dbReference type="InterPro" id="IPR050952">
    <property type="entry name" value="TRIM-NHL_E3_ligases"/>
</dbReference>
<organism evidence="5">
    <name type="scientific">Telmatobacter sp. DSM 110680</name>
    <dbReference type="NCBI Taxonomy" id="3036704"/>
    <lineage>
        <taxon>Bacteria</taxon>
        <taxon>Pseudomonadati</taxon>
        <taxon>Acidobacteriota</taxon>
        <taxon>Terriglobia</taxon>
        <taxon>Terriglobales</taxon>
        <taxon>Acidobacteriaceae</taxon>
        <taxon>Telmatobacter</taxon>
    </lineage>
</organism>